<organism evidence="1 2">
    <name type="scientific">Penicillium thymicola</name>
    <dbReference type="NCBI Taxonomy" id="293382"/>
    <lineage>
        <taxon>Eukaryota</taxon>
        <taxon>Fungi</taxon>
        <taxon>Dikarya</taxon>
        <taxon>Ascomycota</taxon>
        <taxon>Pezizomycotina</taxon>
        <taxon>Eurotiomycetes</taxon>
        <taxon>Eurotiomycetidae</taxon>
        <taxon>Eurotiales</taxon>
        <taxon>Aspergillaceae</taxon>
        <taxon>Penicillium</taxon>
    </lineage>
</organism>
<keyword evidence="2" id="KW-1185">Reference proteome</keyword>
<reference evidence="1" key="1">
    <citation type="submission" date="2015-06" db="EMBL/GenBank/DDBJ databases">
        <authorList>
            <person name="Nguyen H."/>
        </authorList>
    </citation>
    <scope>NUCLEOTIDE SEQUENCE</scope>
    <source>
        <strain evidence="1">DAOM 180753</strain>
    </source>
</reference>
<name>A0AAI9TQU3_PENTH</name>
<dbReference type="Proteomes" id="UP001227192">
    <property type="component" value="Unassembled WGS sequence"/>
</dbReference>
<dbReference type="EMBL" id="LACB01000027">
    <property type="protein sequence ID" value="KAJ9491678.1"/>
    <property type="molecule type" value="Genomic_DNA"/>
</dbReference>
<protein>
    <submittedName>
        <fullName evidence="1">Uncharacterized protein</fullName>
    </submittedName>
</protein>
<sequence>MSLRLVIATRVSSSSSSSFLPTITSQHASFSLKNIRRHGEKKSRLVSFLICQAFITFQPHGVFLSVDLGLVRPGTPWDWPSLQTQVSSYAIESDSWGTLL</sequence>
<proteinExistence type="predicted"/>
<comment type="caution">
    <text evidence="1">The sequence shown here is derived from an EMBL/GenBank/DDBJ whole genome shotgun (WGS) entry which is preliminary data.</text>
</comment>
<reference evidence="1" key="2">
    <citation type="journal article" date="2016" name="Fungal Biol.">
        <title>Ochratoxin A production by Penicillium thymicola.</title>
        <authorList>
            <person name="Nguyen H.D.T."/>
            <person name="McMullin D.R."/>
            <person name="Ponomareva E."/>
            <person name="Riley R."/>
            <person name="Pomraning K.R."/>
            <person name="Baker S.E."/>
            <person name="Seifert K.A."/>
        </authorList>
    </citation>
    <scope>NUCLEOTIDE SEQUENCE</scope>
    <source>
        <strain evidence="1">DAOM 180753</strain>
    </source>
</reference>
<dbReference type="AlphaFoldDB" id="A0AAI9TQU3"/>
<gene>
    <name evidence="1" type="ORF">VN97_g1604</name>
</gene>
<accession>A0AAI9TQU3</accession>
<evidence type="ECO:0000313" key="2">
    <source>
        <dbReference type="Proteomes" id="UP001227192"/>
    </source>
</evidence>
<evidence type="ECO:0000313" key="1">
    <source>
        <dbReference type="EMBL" id="KAJ9491678.1"/>
    </source>
</evidence>